<gene>
    <name evidence="6" type="ORF">D5086_0000110310</name>
</gene>
<dbReference type="GO" id="GO:0016020">
    <property type="term" value="C:membrane"/>
    <property type="evidence" value="ECO:0007669"/>
    <property type="project" value="UniProtKB-SubCell"/>
</dbReference>
<dbReference type="EMBL" id="RCHU01000318">
    <property type="protein sequence ID" value="TKS07565.1"/>
    <property type="molecule type" value="Genomic_DNA"/>
</dbReference>
<dbReference type="Pfam" id="PF05633">
    <property type="entry name" value="ROH1-like"/>
    <property type="match status" value="2"/>
</dbReference>
<proteinExistence type="inferred from homology"/>
<keyword evidence="4" id="KW-0472">Membrane</keyword>
<reference evidence="6" key="1">
    <citation type="submission" date="2018-10" db="EMBL/GenBank/DDBJ databases">
        <title>Population genomic analysis revealed the cold adaptation of white poplar.</title>
        <authorList>
            <person name="Liu Y.-J."/>
        </authorList>
    </citation>
    <scope>NUCLEOTIDE SEQUENCE [LARGE SCALE GENOMIC DNA]</scope>
    <source>
        <strain evidence="6">PAL-ZL1</strain>
    </source>
</reference>
<protein>
    <submittedName>
        <fullName evidence="6">UPF0496 protein 4-like</fullName>
    </submittedName>
</protein>
<dbReference type="AlphaFoldDB" id="A0A4U5QGC9"/>
<keyword evidence="3" id="KW-1133">Transmembrane helix</keyword>
<organism evidence="6">
    <name type="scientific">Populus alba</name>
    <name type="common">White poplar</name>
    <dbReference type="NCBI Taxonomy" id="43335"/>
    <lineage>
        <taxon>Eukaryota</taxon>
        <taxon>Viridiplantae</taxon>
        <taxon>Streptophyta</taxon>
        <taxon>Embryophyta</taxon>
        <taxon>Tracheophyta</taxon>
        <taxon>Spermatophyta</taxon>
        <taxon>Magnoliopsida</taxon>
        <taxon>eudicotyledons</taxon>
        <taxon>Gunneridae</taxon>
        <taxon>Pentapetalae</taxon>
        <taxon>rosids</taxon>
        <taxon>fabids</taxon>
        <taxon>Malpighiales</taxon>
        <taxon>Salicaceae</taxon>
        <taxon>Saliceae</taxon>
        <taxon>Populus</taxon>
    </lineage>
</organism>
<name>A0A4U5QGC9_POPAL</name>
<evidence type="ECO:0000313" key="6">
    <source>
        <dbReference type="EMBL" id="TKS07565.1"/>
    </source>
</evidence>
<evidence type="ECO:0000256" key="1">
    <source>
        <dbReference type="ARBA" id="ARBA00004167"/>
    </source>
</evidence>
<sequence length="328" mass="37120">MFLTEKPNYTSFFDSFNKQKKKKEEFDLISQSFDESILRRLNTLCNSRSSVTINFSWLSSALAFLSFTHNQAITLLSNPKLTDSLNFYLDDSVKLLDICNSIASEIERLRHRRLLLKLALHLFNDNNNSEDAEKLRRARASLTDWDNNLKGPRYESSKNLEHLVIDLAFMLKEVPRGKISSDERIVRRTIHSVGLVTVFVAGVVVAALRGSTELGVAVRAPSEFLWADSFNILNSAISRPGKKRHLLEELDDVEARLREVIGVMDDAGGEKGESLNGAVKELERVTETLGEGLERLSNGVNEVFNTVMSSRKEMLERLRAGQQKQQTM</sequence>
<dbReference type="STRING" id="43335.A0A4U5QGC9"/>
<evidence type="ECO:0000256" key="3">
    <source>
        <dbReference type="ARBA" id="ARBA00022989"/>
    </source>
</evidence>
<comment type="caution">
    <text evidence="6">The sequence shown here is derived from an EMBL/GenBank/DDBJ whole genome shotgun (WGS) entry which is preliminary data.</text>
</comment>
<comment type="subcellular location">
    <subcellularLocation>
        <location evidence="1">Membrane</location>
        <topology evidence="1">Single-pass membrane protein</topology>
    </subcellularLocation>
</comment>
<evidence type="ECO:0000256" key="4">
    <source>
        <dbReference type="ARBA" id="ARBA00023136"/>
    </source>
</evidence>
<evidence type="ECO:0000256" key="5">
    <source>
        <dbReference type="ARBA" id="ARBA00035114"/>
    </source>
</evidence>
<dbReference type="InterPro" id="IPR008511">
    <property type="entry name" value="ROH1-like"/>
</dbReference>
<evidence type="ECO:0000256" key="2">
    <source>
        <dbReference type="ARBA" id="ARBA00022692"/>
    </source>
</evidence>
<keyword evidence="2" id="KW-0812">Transmembrane</keyword>
<comment type="similarity">
    <text evidence="5">Belongs to the ROH1 family.</text>
</comment>
<dbReference type="PANTHER" id="PTHR31509">
    <property type="entry name" value="BPS1-LIKE PROTEIN"/>
    <property type="match status" value="1"/>
</dbReference>
<accession>A0A4U5QGC9</accession>